<keyword evidence="5 7" id="KW-0472">Membrane</keyword>
<feature type="region of interest" description="Disordered" evidence="6">
    <location>
        <begin position="233"/>
        <end position="267"/>
    </location>
</feature>
<dbReference type="PANTHER" id="PTHR30074">
    <property type="entry name" value="FORMATE DEHYDROGENASE, NITRATE-INDUCIBLE, CYTOCHROME B556 FDN SUBUNIT"/>
    <property type="match status" value="1"/>
</dbReference>
<proteinExistence type="predicted"/>
<sequence length="267" mass="29580">MPPRDPAHEPAPDAATDPAASDRPAKDAGGRGSLWLARFTRAERSIHHVTAALMLVCIVTAAFLYFPPLSTVMGRRELLKTVHVWCGFALPVPIVLGLASRAFRSDLRRLNRFAPHDWEWLRRSDRRAVRKGRGVLPVGKFNAGQKLNAAFTAGAILVMLGTGEVLTFPGPWPDRWRTGATFVHDWLFLTILVVTAGHLWEAFRDRGALTGMFTGRVDREWAARHHAGWVDAREAHGKAQVRPQEAEADGSSGEEDPEFAKRRPGMS</sequence>
<feature type="region of interest" description="Disordered" evidence="6">
    <location>
        <begin position="1"/>
        <end position="29"/>
    </location>
</feature>
<feature type="compositionally biased region" description="Low complexity" evidence="6">
    <location>
        <begin position="12"/>
        <end position="22"/>
    </location>
</feature>
<dbReference type="InterPro" id="IPR051817">
    <property type="entry name" value="FDH_cytochrome_b556_subunit"/>
</dbReference>
<keyword evidence="10" id="KW-1185">Reference proteome</keyword>
<feature type="transmembrane region" description="Helical" evidence="7">
    <location>
        <begin position="46"/>
        <end position="66"/>
    </location>
</feature>
<dbReference type="PANTHER" id="PTHR30074:SF6">
    <property type="entry name" value="FORMATE DEHYDROGENASE GAMMA SUBUNIT"/>
    <property type="match status" value="1"/>
</dbReference>
<evidence type="ECO:0000256" key="1">
    <source>
        <dbReference type="ARBA" id="ARBA00004651"/>
    </source>
</evidence>
<evidence type="ECO:0000313" key="10">
    <source>
        <dbReference type="Proteomes" id="UP001049518"/>
    </source>
</evidence>
<keyword evidence="3 7" id="KW-0812">Transmembrane</keyword>
<keyword evidence="2" id="KW-1003">Cell membrane</keyword>
<evidence type="ECO:0000256" key="6">
    <source>
        <dbReference type="SAM" id="MobiDB-lite"/>
    </source>
</evidence>
<comment type="subcellular location">
    <subcellularLocation>
        <location evidence="1">Cell membrane</location>
        <topology evidence="1">Multi-pass membrane protein</topology>
    </subcellularLocation>
</comment>
<accession>A0ABX8QQX8</accession>
<name>A0ABX8QQX8_9ACTN</name>
<dbReference type="InterPro" id="IPR011577">
    <property type="entry name" value="Cyt_b561_bac/Ni-Hgenase"/>
</dbReference>
<dbReference type="RefSeq" id="WP_231333942.1">
    <property type="nucleotide sequence ID" value="NZ_CP059572.1"/>
</dbReference>
<feature type="transmembrane region" description="Helical" evidence="7">
    <location>
        <begin position="147"/>
        <end position="166"/>
    </location>
</feature>
<keyword evidence="4 7" id="KW-1133">Transmembrane helix</keyword>
<evidence type="ECO:0000256" key="3">
    <source>
        <dbReference type="ARBA" id="ARBA00022692"/>
    </source>
</evidence>
<organism evidence="9 10">
    <name type="scientific">Actinomadura graeca</name>
    <dbReference type="NCBI Taxonomy" id="2750812"/>
    <lineage>
        <taxon>Bacteria</taxon>
        <taxon>Bacillati</taxon>
        <taxon>Actinomycetota</taxon>
        <taxon>Actinomycetes</taxon>
        <taxon>Streptosporangiales</taxon>
        <taxon>Thermomonosporaceae</taxon>
        <taxon>Actinomadura</taxon>
    </lineage>
</organism>
<evidence type="ECO:0000256" key="2">
    <source>
        <dbReference type="ARBA" id="ARBA00022475"/>
    </source>
</evidence>
<dbReference type="Gene3D" id="1.20.950.20">
    <property type="entry name" value="Transmembrane di-heme cytochromes, Chain C"/>
    <property type="match status" value="1"/>
</dbReference>
<evidence type="ECO:0000256" key="4">
    <source>
        <dbReference type="ARBA" id="ARBA00022989"/>
    </source>
</evidence>
<dbReference type="Pfam" id="PF01292">
    <property type="entry name" value="Ni_hydr_CYTB"/>
    <property type="match status" value="1"/>
</dbReference>
<dbReference type="EMBL" id="CP059572">
    <property type="protein sequence ID" value="QXJ20831.1"/>
    <property type="molecule type" value="Genomic_DNA"/>
</dbReference>
<protein>
    <submittedName>
        <fullName evidence="9">Cytochrome b/b6 domain-containing protein</fullName>
    </submittedName>
</protein>
<dbReference type="SUPFAM" id="SSF81342">
    <property type="entry name" value="Transmembrane di-heme cytochromes"/>
    <property type="match status" value="1"/>
</dbReference>
<feature type="transmembrane region" description="Helical" evidence="7">
    <location>
        <begin position="186"/>
        <end position="203"/>
    </location>
</feature>
<evidence type="ECO:0000256" key="7">
    <source>
        <dbReference type="SAM" id="Phobius"/>
    </source>
</evidence>
<dbReference type="Proteomes" id="UP001049518">
    <property type="component" value="Chromosome"/>
</dbReference>
<evidence type="ECO:0000313" key="9">
    <source>
        <dbReference type="EMBL" id="QXJ20831.1"/>
    </source>
</evidence>
<dbReference type="InterPro" id="IPR016174">
    <property type="entry name" value="Di-haem_cyt_TM"/>
</dbReference>
<feature type="transmembrane region" description="Helical" evidence="7">
    <location>
        <begin position="82"/>
        <end position="103"/>
    </location>
</feature>
<evidence type="ECO:0000259" key="8">
    <source>
        <dbReference type="Pfam" id="PF01292"/>
    </source>
</evidence>
<feature type="domain" description="Cytochrome b561 bacterial/Ni-hydrogenase" evidence="8">
    <location>
        <begin position="38"/>
        <end position="215"/>
    </location>
</feature>
<gene>
    <name evidence="9" type="ORF">AGRA3207_001611</name>
</gene>
<feature type="compositionally biased region" description="Acidic residues" evidence="6">
    <location>
        <begin position="246"/>
        <end position="257"/>
    </location>
</feature>
<reference evidence="9" key="1">
    <citation type="submission" date="2020-07" db="EMBL/GenBank/DDBJ databases">
        <authorList>
            <person name="Tarantini F.S."/>
            <person name="Hong K.W."/>
            <person name="Chan K.G."/>
        </authorList>
    </citation>
    <scope>NUCLEOTIDE SEQUENCE</scope>
    <source>
        <strain evidence="9">32-07</strain>
    </source>
</reference>
<evidence type="ECO:0000256" key="5">
    <source>
        <dbReference type="ARBA" id="ARBA00023136"/>
    </source>
</evidence>
<feature type="compositionally biased region" description="Basic and acidic residues" evidence="6">
    <location>
        <begin position="1"/>
        <end position="11"/>
    </location>
</feature>